<keyword evidence="2" id="KW-1185">Reference proteome</keyword>
<organism evidence="1 2">
    <name type="scientific">Nocardioides faecalis</name>
    <dbReference type="NCBI Taxonomy" id="2803858"/>
    <lineage>
        <taxon>Bacteria</taxon>
        <taxon>Bacillati</taxon>
        <taxon>Actinomycetota</taxon>
        <taxon>Actinomycetes</taxon>
        <taxon>Propionibacteriales</taxon>
        <taxon>Nocardioidaceae</taxon>
        <taxon>Nocardioides</taxon>
    </lineage>
</organism>
<name>A0A938Y1R4_9ACTN</name>
<evidence type="ECO:0000313" key="1">
    <source>
        <dbReference type="EMBL" id="MBM9460321.1"/>
    </source>
</evidence>
<proteinExistence type="predicted"/>
<dbReference type="InterPro" id="IPR011009">
    <property type="entry name" value="Kinase-like_dom_sf"/>
</dbReference>
<protein>
    <submittedName>
        <fullName evidence="1">Phosphotransferase</fullName>
    </submittedName>
</protein>
<evidence type="ECO:0000313" key="2">
    <source>
        <dbReference type="Proteomes" id="UP000663791"/>
    </source>
</evidence>
<dbReference type="AlphaFoldDB" id="A0A938Y1R4"/>
<accession>A0A938Y1R4</accession>
<gene>
    <name evidence="1" type="ORF">JK386_10440</name>
</gene>
<sequence>MCPVLPSRIPHGRTARRLEWVHLPPRLRRQVEERLGSPVEVAESAGGGFSPGFASVLTCADGTKHFVKAASTIAQRAFAESYRDEAARLSVLPASTPTPPLLWSADGGEHAEWGDWVVLETAYVEARAPQRPWIEEDLDAAETLALRLAEVLTPAPGDGSGGGSGAAPTPAAEEMAAWPGLWRRLDHPHAVEAAALARRLPEVVVGDTLCHTEIRDDNILITPGGTALVCDWNWPVAGPAWLDSLLLLIGPRGDGLDVEARIARHPLLADVPPEDIDVALALVLGWFSTCAAQPVPSSSPYVRAAQAWQRDVVDDWLGERRGWR</sequence>
<dbReference type="Proteomes" id="UP000663791">
    <property type="component" value="Unassembled WGS sequence"/>
</dbReference>
<dbReference type="EMBL" id="JAERTX010000008">
    <property type="protein sequence ID" value="MBM9460321.1"/>
    <property type="molecule type" value="Genomic_DNA"/>
</dbReference>
<dbReference type="SUPFAM" id="SSF56112">
    <property type="entry name" value="Protein kinase-like (PK-like)"/>
    <property type="match status" value="1"/>
</dbReference>
<reference evidence="1" key="1">
    <citation type="submission" date="2021-01" db="EMBL/GenBank/DDBJ databases">
        <title>Novel species in genus Nocardioides.</title>
        <authorList>
            <person name="Zhang G."/>
        </authorList>
    </citation>
    <scope>NUCLEOTIDE SEQUENCE</scope>
    <source>
        <strain evidence="1">Zg-536</strain>
    </source>
</reference>
<comment type="caution">
    <text evidence="1">The sequence shown here is derived from an EMBL/GenBank/DDBJ whole genome shotgun (WGS) entry which is preliminary data.</text>
</comment>